<feature type="compositionally biased region" description="Basic and acidic residues" evidence="1">
    <location>
        <begin position="227"/>
        <end position="238"/>
    </location>
</feature>
<protein>
    <submittedName>
        <fullName evidence="2">Cephalosporin C hydroxylation activity protein</fullName>
    </submittedName>
</protein>
<dbReference type="EMBL" id="U13874">
    <property type="protein sequence ID" value="AAA63788.1"/>
    <property type="molecule type" value="Genomic_DNA"/>
</dbReference>
<organism evidence="2">
    <name type="scientific">Streptomyces clavuligerus</name>
    <dbReference type="NCBI Taxonomy" id="1901"/>
    <lineage>
        <taxon>Bacteria</taxon>
        <taxon>Bacillati</taxon>
        <taxon>Actinomycetota</taxon>
        <taxon>Actinomycetes</taxon>
        <taxon>Kitasatosporales</taxon>
        <taxon>Streptomycetaceae</taxon>
        <taxon>Streptomyces</taxon>
    </lineage>
</organism>
<evidence type="ECO:0000313" key="2">
    <source>
        <dbReference type="EMBL" id="AAA63788.1"/>
    </source>
</evidence>
<sequence length="505" mass="55430">VDNSAPGRSAGRLGPGRQLEPDDLAAGEPGRAPPPGQPVHQEETASALVRLPGLALPGELRGVVADLAAQHVRAEQPQHHRPFRVSDRVGHHLADQQLHRVAQLLQMPPLQRPAGQPPGPARGRVLRFEEPVGDIAGRDPVETGREQGDVVVPVARAEHVEHIVAERFQRRGVIGPGELGRGLQTLPQLLDPGPHVPQPGLDQTVRVQQQGAARRGVQLHGLEVHPADADGRPGRDPQHLGPATQMEQHRRRMARVRDRDPVRDRVVDRVQTGRHPVLAQPLRLLVQVVQHLLRRQIETGQGLRRRPELAHDRGRGHRVPHDIAHDQRDPAAGQRDRVVPVAAHPGRLRRGQIARGQPYPGRLRQRVRQHRALELVRDVRLPAVQHRLVDTERGVRGELGRHQQIVRLEGGTVRTAQEDGGADHPAPSAQRGQDRAMARGHTAVGTQQLGQRGPGRGRVAEDRTHPAQHLRQGPAGAHLAQVGRRGEVVVRVGDGHRCHGRPEVD</sequence>
<feature type="compositionally biased region" description="Basic and acidic residues" evidence="1">
    <location>
        <begin position="305"/>
        <end position="336"/>
    </location>
</feature>
<dbReference type="AlphaFoldDB" id="Q53827"/>
<feature type="region of interest" description="Disordered" evidence="1">
    <location>
        <begin position="303"/>
        <end position="336"/>
    </location>
</feature>
<feature type="region of interest" description="Disordered" evidence="1">
    <location>
        <begin position="1"/>
        <end position="43"/>
    </location>
</feature>
<reference evidence="2" key="1">
    <citation type="submission" date="1994-08" db="EMBL/GenBank/DDBJ databases">
        <title>Sequence of a Streptomyces clavuligerus DNA fragment encoding cephalosporin C hydroxylation activity.</title>
        <authorList>
            <person name="Piret J."/>
        </authorList>
    </citation>
    <scope>NUCLEOTIDE SEQUENCE</scope>
    <source>
        <strain evidence="2">NRRL 3585</strain>
    </source>
</reference>
<evidence type="ECO:0000256" key="1">
    <source>
        <dbReference type="SAM" id="MobiDB-lite"/>
    </source>
</evidence>
<feature type="non-terminal residue" evidence="2">
    <location>
        <position position="505"/>
    </location>
</feature>
<accession>Q53827</accession>
<feature type="region of interest" description="Disordered" evidence="1">
    <location>
        <begin position="227"/>
        <end position="258"/>
    </location>
</feature>
<feature type="non-terminal residue" evidence="2">
    <location>
        <position position="1"/>
    </location>
</feature>
<proteinExistence type="predicted"/>
<feature type="region of interest" description="Disordered" evidence="1">
    <location>
        <begin position="415"/>
        <end position="480"/>
    </location>
</feature>
<name>Q53827_STRCL</name>